<dbReference type="InterPro" id="IPR009091">
    <property type="entry name" value="RCC1/BLIP-II"/>
</dbReference>
<dbReference type="PRINTS" id="PR00633">
    <property type="entry name" value="RCCNDNSATION"/>
</dbReference>
<evidence type="ECO:0000313" key="3">
    <source>
        <dbReference type="EMBL" id="TXD37900.1"/>
    </source>
</evidence>
<dbReference type="Proteomes" id="UP000321046">
    <property type="component" value="Unassembled WGS sequence"/>
</dbReference>
<dbReference type="OrthoDB" id="5484715at2"/>
<gene>
    <name evidence="3" type="ORF">FRC96_08020</name>
</gene>
<dbReference type="InterPro" id="IPR000408">
    <property type="entry name" value="Reg_chr_condens"/>
</dbReference>
<dbReference type="AlphaFoldDB" id="A0A5C6XBT9"/>
<dbReference type="Pfam" id="PF00415">
    <property type="entry name" value="RCC1"/>
    <property type="match status" value="2"/>
</dbReference>
<feature type="chain" id="PRO_5022954113" evidence="2">
    <location>
        <begin position="23"/>
        <end position="609"/>
    </location>
</feature>
<dbReference type="GO" id="GO:0005737">
    <property type="term" value="C:cytoplasm"/>
    <property type="evidence" value="ECO:0007669"/>
    <property type="project" value="TreeGrafter"/>
</dbReference>
<accession>A0A5C6XBT9</accession>
<name>A0A5C6XBT9_9DELT</name>
<dbReference type="GO" id="GO:0005085">
    <property type="term" value="F:guanyl-nucleotide exchange factor activity"/>
    <property type="evidence" value="ECO:0007669"/>
    <property type="project" value="TreeGrafter"/>
</dbReference>
<dbReference type="Gene3D" id="2.130.10.30">
    <property type="entry name" value="Regulator of chromosome condensation 1/beta-lactamase-inhibitor protein II"/>
    <property type="match status" value="2"/>
</dbReference>
<sequence>MTRRFVAILALFSANLSGCIFAVDTSYCEECVPDVEGDDAGDTDLPDTDTDTGDPDVGDTDDVGPDTDTTPPELTLELTGGEESFVIDEATDTLSFDASCAPEGCELTCALAFEDEAAQALDDCGESMVLGTDVLDREGSWTLSVDAVLGDQQESTSATFEVLFAFEAGLQGYEAGETVAYSYPPELQSFCSRDESCEVTHRCEDEEGAALDCTELELPDDAAEVTIVLSACATDTNVEHCLEEQRYTFIYEPPTWVEVSAGANHSCGILDDGSLWCWGNNSSGELGVGDSNQRNVPTRVGDALWQRVAAGGQHTCGVQVDGSLWCWGSNGAGQVAPQISGSGSFMAPERVGNEANWTQVAAGDAHSCAIDSAFGLDCWGRDETDQLGPGPTSEGRVQVTLDGGIDAFVAVDAGAAHTCAVTQENANGWCWGNAANGRLDGIPASGSGVSEVGNPVSTSIYETLLITAGGSHSCATVEVSGDMKPYCWGNSTSGQLGHTDSTFVAAVSNLPDAQHISAGTNHTCAVADGVAYCWGDDNRGKLGHNEANTVPNAVSGGHTDWTAISAGNEHTCGIAGGTLYCWGYNLVGQLGRSGLGGATPAEVDWAFAR</sequence>
<organism evidence="3 4">
    <name type="scientific">Lujinxingia vulgaris</name>
    <dbReference type="NCBI Taxonomy" id="2600176"/>
    <lineage>
        <taxon>Bacteria</taxon>
        <taxon>Deltaproteobacteria</taxon>
        <taxon>Bradymonadales</taxon>
        <taxon>Lujinxingiaceae</taxon>
        <taxon>Lujinxingia</taxon>
    </lineage>
</organism>
<feature type="signal peptide" evidence="2">
    <location>
        <begin position="1"/>
        <end position="22"/>
    </location>
</feature>
<dbReference type="EMBL" id="VOSL01000039">
    <property type="protein sequence ID" value="TXD37900.1"/>
    <property type="molecule type" value="Genomic_DNA"/>
</dbReference>
<dbReference type="RefSeq" id="WP_146973986.1">
    <property type="nucleotide sequence ID" value="NZ_VOSL01000039.1"/>
</dbReference>
<dbReference type="PROSITE" id="PS50012">
    <property type="entry name" value="RCC1_3"/>
    <property type="match status" value="4"/>
</dbReference>
<evidence type="ECO:0000256" key="1">
    <source>
        <dbReference type="SAM" id="MobiDB-lite"/>
    </source>
</evidence>
<keyword evidence="2" id="KW-0732">Signal</keyword>
<comment type="caution">
    <text evidence="3">The sequence shown here is derived from an EMBL/GenBank/DDBJ whole genome shotgun (WGS) entry which is preliminary data.</text>
</comment>
<dbReference type="SUPFAM" id="SSF50985">
    <property type="entry name" value="RCC1/BLIP-II"/>
    <property type="match status" value="1"/>
</dbReference>
<reference evidence="3 4" key="1">
    <citation type="submission" date="2019-08" db="EMBL/GenBank/DDBJ databases">
        <title>Bradymonadales sp. TMQ2.</title>
        <authorList>
            <person name="Liang Q."/>
        </authorList>
    </citation>
    <scope>NUCLEOTIDE SEQUENCE [LARGE SCALE GENOMIC DNA]</scope>
    <source>
        <strain evidence="3 4">TMQ2</strain>
    </source>
</reference>
<proteinExistence type="predicted"/>
<dbReference type="PANTHER" id="PTHR45982:SF1">
    <property type="entry name" value="REGULATOR OF CHROMOSOME CONDENSATION"/>
    <property type="match status" value="1"/>
</dbReference>
<dbReference type="InterPro" id="IPR051553">
    <property type="entry name" value="Ran_GTPase-activating"/>
</dbReference>
<protein>
    <submittedName>
        <fullName evidence="3">Uncharacterized protein</fullName>
    </submittedName>
</protein>
<evidence type="ECO:0000256" key="2">
    <source>
        <dbReference type="SAM" id="SignalP"/>
    </source>
</evidence>
<feature type="compositionally biased region" description="Acidic residues" evidence="1">
    <location>
        <begin position="36"/>
        <end position="65"/>
    </location>
</feature>
<feature type="region of interest" description="Disordered" evidence="1">
    <location>
        <begin position="36"/>
        <end position="72"/>
    </location>
</feature>
<evidence type="ECO:0000313" key="4">
    <source>
        <dbReference type="Proteomes" id="UP000321046"/>
    </source>
</evidence>
<dbReference type="Pfam" id="PF13540">
    <property type="entry name" value="RCC1_2"/>
    <property type="match status" value="2"/>
</dbReference>
<dbReference type="PANTHER" id="PTHR45982">
    <property type="entry name" value="REGULATOR OF CHROMOSOME CONDENSATION"/>
    <property type="match status" value="1"/>
</dbReference>